<name>A0A4D9DP75_9SAUR</name>
<sequence length="105" mass="10820">MDVPPPGDATSSSARNGALCSTPSAAPHFHACCGFSPMQPGAPAPQDEDSALPGGHGRLNPHCPRLSASLSRDVHSPRALPQLMNWAIGHGTVPGGGPQHRIHPR</sequence>
<accession>A0A4D9DP75</accession>
<organism evidence="2 3">
    <name type="scientific">Platysternon megacephalum</name>
    <name type="common">big-headed turtle</name>
    <dbReference type="NCBI Taxonomy" id="55544"/>
    <lineage>
        <taxon>Eukaryota</taxon>
        <taxon>Metazoa</taxon>
        <taxon>Chordata</taxon>
        <taxon>Craniata</taxon>
        <taxon>Vertebrata</taxon>
        <taxon>Euteleostomi</taxon>
        <taxon>Archelosauria</taxon>
        <taxon>Testudinata</taxon>
        <taxon>Testudines</taxon>
        <taxon>Cryptodira</taxon>
        <taxon>Durocryptodira</taxon>
        <taxon>Testudinoidea</taxon>
        <taxon>Platysternidae</taxon>
        <taxon>Platysternon</taxon>
    </lineage>
</organism>
<feature type="region of interest" description="Disordered" evidence="1">
    <location>
        <begin position="35"/>
        <end position="74"/>
    </location>
</feature>
<feature type="region of interest" description="Disordered" evidence="1">
    <location>
        <begin position="1"/>
        <end position="20"/>
    </location>
</feature>
<evidence type="ECO:0000313" key="3">
    <source>
        <dbReference type="Proteomes" id="UP000297703"/>
    </source>
</evidence>
<keyword evidence="3" id="KW-1185">Reference proteome</keyword>
<proteinExistence type="predicted"/>
<dbReference type="AlphaFoldDB" id="A0A4D9DP75"/>
<reference evidence="2 3" key="2">
    <citation type="submission" date="2019-04" db="EMBL/GenBank/DDBJ databases">
        <title>The genome sequence of big-headed turtle.</title>
        <authorList>
            <person name="Gong S."/>
        </authorList>
    </citation>
    <scope>NUCLEOTIDE SEQUENCE [LARGE SCALE GENOMIC DNA]</scope>
    <source>
        <strain evidence="2">DO16091913</strain>
        <tissue evidence="2">Muscle</tissue>
    </source>
</reference>
<protein>
    <submittedName>
        <fullName evidence="2">Protein FAM13A</fullName>
    </submittedName>
</protein>
<gene>
    <name evidence="2" type="ORF">DR999_PMT18930</name>
</gene>
<evidence type="ECO:0000256" key="1">
    <source>
        <dbReference type="SAM" id="MobiDB-lite"/>
    </source>
</evidence>
<evidence type="ECO:0000313" key="2">
    <source>
        <dbReference type="EMBL" id="TFJ99056.1"/>
    </source>
</evidence>
<dbReference type="EMBL" id="QXTE01000351">
    <property type="protein sequence ID" value="TFJ99056.1"/>
    <property type="molecule type" value="Genomic_DNA"/>
</dbReference>
<comment type="caution">
    <text evidence="2">The sequence shown here is derived from an EMBL/GenBank/DDBJ whole genome shotgun (WGS) entry which is preliminary data.</text>
</comment>
<dbReference type="Proteomes" id="UP000297703">
    <property type="component" value="Unassembled WGS sequence"/>
</dbReference>
<feature type="compositionally biased region" description="Polar residues" evidence="1">
    <location>
        <begin position="9"/>
        <end position="20"/>
    </location>
</feature>
<reference evidence="2 3" key="1">
    <citation type="submission" date="2019-04" db="EMBL/GenBank/DDBJ databases">
        <title>Draft genome of the big-headed turtle Platysternon megacephalum.</title>
        <authorList>
            <person name="Gong S."/>
        </authorList>
    </citation>
    <scope>NUCLEOTIDE SEQUENCE [LARGE SCALE GENOMIC DNA]</scope>
    <source>
        <strain evidence="2">DO16091913</strain>
        <tissue evidence="2">Muscle</tissue>
    </source>
</reference>